<accession>A0A1I7ZW15</accession>
<name>A0A1I7ZW15_9BILA</name>
<dbReference type="Proteomes" id="UP000095287">
    <property type="component" value="Unplaced"/>
</dbReference>
<evidence type="ECO:0000313" key="2">
    <source>
        <dbReference type="WBParaSite" id="L893_g3047.t1"/>
    </source>
</evidence>
<organism evidence="1 2">
    <name type="scientific">Steinernema glaseri</name>
    <dbReference type="NCBI Taxonomy" id="37863"/>
    <lineage>
        <taxon>Eukaryota</taxon>
        <taxon>Metazoa</taxon>
        <taxon>Ecdysozoa</taxon>
        <taxon>Nematoda</taxon>
        <taxon>Chromadorea</taxon>
        <taxon>Rhabditida</taxon>
        <taxon>Tylenchina</taxon>
        <taxon>Panagrolaimomorpha</taxon>
        <taxon>Strongyloidoidea</taxon>
        <taxon>Steinernematidae</taxon>
        <taxon>Steinernema</taxon>
    </lineage>
</organism>
<dbReference type="AlphaFoldDB" id="A0A1I7ZW15"/>
<evidence type="ECO:0000313" key="1">
    <source>
        <dbReference type="Proteomes" id="UP000095287"/>
    </source>
</evidence>
<protein>
    <submittedName>
        <fullName evidence="2">F-box domain-containing protein</fullName>
    </submittedName>
</protein>
<sequence length="246" mass="28814">MDCVPIRFIEEVLLQLDYEESYTAKIKMRKLPTTWGRIVKSKKSKQPVCLKVYVVNNEEAVFSITRFEQPIPLVDLEQSVIRYIRINIGGHSCHMIYDFKERRDHLVLKQLSLLPTRVTSIELYNESFPIEALTQSVERGTLRSFKSRNCLQLTNDLLPVLLKFVASTQMKHLSFFVARRSPMSYETVLAEVVNAFLSTERPHHFRLIADPGTERLCERLKEVGMQNNLEVLYYVMKYYRVSICRT</sequence>
<dbReference type="WBParaSite" id="L893_g3047.t1">
    <property type="protein sequence ID" value="L893_g3047.t1"/>
    <property type="gene ID" value="L893_g3047"/>
</dbReference>
<keyword evidence="1" id="KW-1185">Reference proteome</keyword>
<reference evidence="2" key="1">
    <citation type="submission" date="2016-11" db="UniProtKB">
        <authorList>
            <consortium name="WormBaseParasite"/>
        </authorList>
    </citation>
    <scope>IDENTIFICATION</scope>
</reference>
<proteinExistence type="predicted"/>